<evidence type="ECO:0000313" key="2">
    <source>
        <dbReference type="Proteomes" id="UP000267027"/>
    </source>
</evidence>
<dbReference type="EMBL" id="UYYA01004127">
    <property type="protein sequence ID" value="VDM59777.1"/>
    <property type="molecule type" value="Genomic_DNA"/>
</dbReference>
<proteinExistence type="predicted"/>
<accession>A0A0R3PRN9</accession>
<evidence type="ECO:0000313" key="1">
    <source>
        <dbReference type="EMBL" id="VDM59777.1"/>
    </source>
</evidence>
<dbReference type="Proteomes" id="UP000267027">
    <property type="component" value="Unassembled WGS sequence"/>
</dbReference>
<reference evidence="3" key="1">
    <citation type="submission" date="2017-02" db="UniProtKB">
        <authorList>
            <consortium name="WormBaseParasite"/>
        </authorList>
    </citation>
    <scope>IDENTIFICATION</scope>
</reference>
<protein>
    <submittedName>
        <fullName evidence="3">Astacin domain-containing protein</fullName>
    </submittedName>
</protein>
<sequence length="79" mass="8984">MIDESPVQYFFHKFRKDNKNLEGVRIIGEGTTYRHRGYPSGDGDVLTANGTTMVRKQLQTMETVKCTGKCKQNSQLDDV</sequence>
<gene>
    <name evidence="1" type="ORF">ACOC_LOCUS8192</name>
</gene>
<evidence type="ECO:0000313" key="3">
    <source>
        <dbReference type="WBParaSite" id="ACOC_0000819101-mRNA-1"/>
    </source>
</evidence>
<organism evidence="3">
    <name type="scientific">Angiostrongylus costaricensis</name>
    <name type="common">Nematode worm</name>
    <dbReference type="NCBI Taxonomy" id="334426"/>
    <lineage>
        <taxon>Eukaryota</taxon>
        <taxon>Metazoa</taxon>
        <taxon>Ecdysozoa</taxon>
        <taxon>Nematoda</taxon>
        <taxon>Chromadorea</taxon>
        <taxon>Rhabditida</taxon>
        <taxon>Rhabditina</taxon>
        <taxon>Rhabditomorpha</taxon>
        <taxon>Strongyloidea</taxon>
        <taxon>Metastrongylidae</taxon>
        <taxon>Angiostrongylus</taxon>
    </lineage>
</organism>
<reference evidence="1 2" key="2">
    <citation type="submission" date="2018-11" db="EMBL/GenBank/DDBJ databases">
        <authorList>
            <consortium name="Pathogen Informatics"/>
        </authorList>
    </citation>
    <scope>NUCLEOTIDE SEQUENCE [LARGE SCALE GENOMIC DNA]</scope>
    <source>
        <strain evidence="1 2">Costa Rica</strain>
    </source>
</reference>
<dbReference type="AlphaFoldDB" id="A0A0R3PRN9"/>
<keyword evidence="2" id="KW-1185">Reference proteome</keyword>
<name>A0A0R3PRN9_ANGCS</name>
<dbReference type="WBParaSite" id="ACOC_0000819101-mRNA-1">
    <property type="protein sequence ID" value="ACOC_0000819101-mRNA-1"/>
    <property type="gene ID" value="ACOC_0000819101"/>
</dbReference>